<dbReference type="EMBL" id="BARS01017980">
    <property type="protein sequence ID" value="GAF89419.1"/>
    <property type="molecule type" value="Genomic_DNA"/>
</dbReference>
<sequence>DEETVRALDRTKALAYEMKDELLLGRIGELGELLNVGWHLKKSFTEGITNAFIDELYEVARREGAIGGKLLGAGGGGHFLLLCESGKKHRVAERLEAAGGKIVKFSFDFGGLQTWETEGT</sequence>
<dbReference type="InterPro" id="IPR001174">
    <property type="entry name" value="HddA/FKP"/>
</dbReference>
<organism evidence="4">
    <name type="scientific">marine sediment metagenome</name>
    <dbReference type="NCBI Taxonomy" id="412755"/>
    <lineage>
        <taxon>unclassified sequences</taxon>
        <taxon>metagenomes</taxon>
        <taxon>ecological metagenomes</taxon>
    </lineage>
</organism>
<evidence type="ECO:0000313" key="4">
    <source>
        <dbReference type="EMBL" id="GAF89419.1"/>
    </source>
</evidence>
<name>X0T898_9ZZZZ</name>
<protein>
    <recommendedName>
        <fullName evidence="3">GHMP kinase C-terminal domain-containing protein</fullName>
    </recommendedName>
</protein>
<feature type="domain" description="GHMP kinase C-terminal" evidence="3">
    <location>
        <begin position="18"/>
        <end position="99"/>
    </location>
</feature>
<proteinExistence type="predicted"/>
<evidence type="ECO:0000256" key="2">
    <source>
        <dbReference type="ARBA" id="ARBA00022777"/>
    </source>
</evidence>
<dbReference type="Pfam" id="PF08544">
    <property type="entry name" value="GHMP_kinases_C"/>
    <property type="match status" value="1"/>
</dbReference>
<accession>X0T898</accession>
<dbReference type="AlphaFoldDB" id="X0T898"/>
<dbReference type="GO" id="GO:0050201">
    <property type="term" value="F:fucokinase activity"/>
    <property type="evidence" value="ECO:0007669"/>
    <property type="project" value="TreeGrafter"/>
</dbReference>
<keyword evidence="1" id="KW-0808">Transferase</keyword>
<dbReference type="InterPro" id="IPR036554">
    <property type="entry name" value="GHMP_kinase_C_sf"/>
</dbReference>
<dbReference type="PRINTS" id="PR00960">
    <property type="entry name" value="LMBPPROTEIN"/>
</dbReference>
<dbReference type="PANTHER" id="PTHR32463:SF0">
    <property type="entry name" value="L-FUCOSE KINASE"/>
    <property type="match status" value="1"/>
</dbReference>
<dbReference type="InterPro" id="IPR013750">
    <property type="entry name" value="GHMP_kinase_C_dom"/>
</dbReference>
<feature type="non-terminal residue" evidence="4">
    <location>
        <position position="1"/>
    </location>
</feature>
<dbReference type="SUPFAM" id="SSF55060">
    <property type="entry name" value="GHMP Kinase, C-terminal domain"/>
    <property type="match status" value="1"/>
</dbReference>
<dbReference type="GO" id="GO:0042352">
    <property type="term" value="P:GDP-L-fucose salvage"/>
    <property type="evidence" value="ECO:0007669"/>
    <property type="project" value="TreeGrafter"/>
</dbReference>
<dbReference type="PANTHER" id="PTHR32463">
    <property type="entry name" value="L-FUCOSE KINASE"/>
    <property type="match status" value="1"/>
</dbReference>
<reference evidence="4" key="1">
    <citation type="journal article" date="2014" name="Front. Microbiol.">
        <title>High frequency of phylogenetically diverse reductive dehalogenase-homologous genes in deep subseafloor sedimentary metagenomes.</title>
        <authorList>
            <person name="Kawai M."/>
            <person name="Futagami T."/>
            <person name="Toyoda A."/>
            <person name="Takaki Y."/>
            <person name="Nishi S."/>
            <person name="Hori S."/>
            <person name="Arai W."/>
            <person name="Tsubouchi T."/>
            <person name="Morono Y."/>
            <person name="Uchiyama I."/>
            <person name="Ito T."/>
            <person name="Fujiyama A."/>
            <person name="Inagaki F."/>
            <person name="Takami H."/>
        </authorList>
    </citation>
    <scope>NUCLEOTIDE SEQUENCE</scope>
    <source>
        <strain evidence="4">Expedition CK06-06</strain>
    </source>
</reference>
<comment type="caution">
    <text evidence="4">The sequence shown here is derived from an EMBL/GenBank/DDBJ whole genome shotgun (WGS) entry which is preliminary data.</text>
</comment>
<keyword evidence="2" id="KW-0418">Kinase</keyword>
<dbReference type="InterPro" id="IPR052203">
    <property type="entry name" value="GHMP_Kinase-Related"/>
</dbReference>
<evidence type="ECO:0000256" key="1">
    <source>
        <dbReference type="ARBA" id="ARBA00022679"/>
    </source>
</evidence>
<dbReference type="Gene3D" id="3.30.70.890">
    <property type="entry name" value="GHMP kinase, C-terminal domain"/>
    <property type="match status" value="1"/>
</dbReference>
<gene>
    <name evidence="4" type="ORF">S01H1_29340</name>
</gene>
<dbReference type="GO" id="GO:0005524">
    <property type="term" value="F:ATP binding"/>
    <property type="evidence" value="ECO:0007669"/>
    <property type="project" value="InterPro"/>
</dbReference>
<evidence type="ECO:0000259" key="3">
    <source>
        <dbReference type="Pfam" id="PF08544"/>
    </source>
</evidence>